<proteinExistence type="inferred from homology"/>
<keyword evidence="2 8" id="KW-0853">WD repeat</keyword>
<comment type="similarity">
    <text evidence="1">Belongs to the WD repeat CDC20/Fizzy family.</text>
</comment>
<dbReference type="PROSITE" id="PS50294">
    <property type="entry name" value="WD_REPEATS_REGION"/>
    <property type="match status" value="2"/>
</dbReference>
<dbReference type="PROSITE" id="PS00678">
    <property type="entry name" value="WD_REPEATS_1"/>
    <property type="match status" value="1"/>
</dbReference>
<evidence type="ECO:0000256" key="6">
    <source>
        <dbReference type="ARBA" id="ARBA00023306"/>
    </source>
</evidence>
<dbReference type="GO" id="GO:1990757">
    <property type="term" value="F:ubiquitin ligase activator activity"/>
    <property type="evidence" value="ECO:0007669"/>
    <property type="project" value="TreeGrafter"/>
</dbReference>
<feature type="region of interest" description="Disordered" evidence="9">
    <location>
        <begin position="90"/>
        <end position="128"/>
    </location>
</feature>
<keyword evidence="6" id="KW-0131">Cell cycle</keyword>
<accession>A0AAV8AGQ1</accession>
<keyword evidence="14" id="KW-1185">Reference proteome</keyword>
<dbReference type="SMART" id="SM00320">
    <property type="entry name" value="WD40"/>
    <property type="match status" value="7"/>
</dbReference>
<dbReference type="GO" id="GO:1905786">
    <property type="term" value="P:positive regulation of anaphase-promoting complex-dependent catabolic process"/>
    <property type="evidence" value="ECO:0007669"/>
    <property type="project" value="TreeGrafter"/>
</dbReference>
<name>A0AAV8AGQ1_9POAL</name>
<organism evidence="11 14">
    <name type="scientific">Rhynchospora pubera</name>
    <dbReference type="NCBI Taxonomy" id="906938"/>
    <lineage>
        <taxon>Eukaryota</taxon>
        <taxon>Viridiplantae</taxon>
        <taxon>Streptophyta</taxon>
        <taxon>Embryophyta</taxon>
        <taxon>Tracheophyta</taxon>
        <taxon>Spermatophyta</taxon>
        <taxon>Magnoliopsida</taxon>
        <taxon>Liliopsida</taxon>
        <taxon>Poales</taxon>
        <taxon>Cyperaceae</taxon>
        <taxon>Cyperoideae</taxon>
        <taxon>Rhynchosporeae</taxon>
        <taxon>Rhynchospora</taxon>
    </lineage>
</organism>
<dbReference type="InterPro" id="IPR015943">
    <property type="entry name" value="WD40/YVTN_repeat-like_dom_sf"/>
</dbReference>
<evidence type="ECO:0000256" key="1">
    <source>
        <dbReference type="ARBA" id="ARBA00006445"/>
    </source>
</evidence>
<dbReference type="InterPro" id="IPR033010">
    <property type="entry name" value="Cdc20/Fizzy"/>
</dbReference>
<dbReference type="EMBL" id="JAMFTS010000004">
    <property type="protein sequence ID" value="KAJ4764757.1"/>
    <property type="molecule type" value="Genomic_DNA"/>
</dbReference>
<dbReference type="Pfam" id="PF24807">
    <property type="entry name" value="WD40_CDC20-Fz"/>
    <property type="match status" value="1"/>
</dbReference>
<keyword evidence="3" id="KW-0132">Cell division</keyword>
<evidence type="ECO:0000313" key="11">
    <source>
        <dbReference type="EMBL" id="KAJ4730419.1"/>
    </source>
</evidence>
<keyword evidence="4" id="KW-0677">Repeat</keyword>
<dbReference type="EMBL" id="JAMFTS010008423">
    <property type="protein sequence ID" value="KAJ4730419.1"/>
    <property type="molecule type" value="Genomic_DNA"/>
</dbReference>
<evidence type="ECO:0000256" key="2">
    <source>
        <dbReference type="ARBA" id="ARBA00022574"/>
    </source>
</evidence>
<feature type="repeat" description="WD" evidence="8">
    <location>
        <begin position="258"/>
        <end position="299"/>
    </location>
</feature>
<gene>
    <name evidence="11" type="ORF">LUZ62_014223</name>
    <name evidence="12" type="ORF">LUZ62_075132</name>
    <name evidence="13" type="ORF">LUZ62_075135</name>
</gene>
<sequence length="446" mass="49393">MDADIYREPLPDVRRWRRPPWASSRPTTRGFGDRFIPNRGDRMNINISEALLNIPRKDESTDEVSPSRAAYRKLLADTMLQGRTRVLSFSNRPRSPLKSSLEAPSPTHIQPAARKRRRIPQAPEKTLDAPDIVGDDRFNVLDWGNKNVLSIALDDTVYLWNATDGSTTELVTVPESSAPITSVSWAPDGRHIAIGQYNSIVELYDVTTKKLLRTLAGIHQGPVGSLAWNNNHLLTTGGLQGAIINNDVRIQSHAVRSYRGHDDVICGLKWSSCGKHLASGGADKLVNIWDVSRSSPLHRFSNHTSTVRAVAWCPFKDNLLASGGGETDRCIKFWNVGAGTCLKSVETGSEVCGLLWSKHERELLSSHGPEKNQIAVWKYPSMTKIAELTGHTSSVLYMTQSPDGCQVASASADETLKLWQINEKSTKKNAPKSPYVGPTNMYSYIR</sequence>
<dbReference type="EMBL" id="JAMFTS010000004">
    <property type="protein sequence ID" value="KAJ4764760.1"/>
    <property type="molecule type" value="Genomic_DNA"/>
</dbReference>
<dbReference type="SUPFAM" id="SSF50998">
    <property type="entry name" value="Quinoprotein alcohol dehydrogenase-like"/>
    <property type="match status" value="1"/>
</dbReference>
<evidence type="ECO:0000259" key="10">
    <source>
        <dbReference type="Pfam" id="PF24807"/>
    </source>
</evidence>
<evidence type="ECO:0000256" key="7">
    <source>
        <dbReference type="ARBA" id="ARBA00023425"/>
    </source>
</evidence>
<dbReference type="PANTHER" id="PTHR19918">
    <property type="entry name" value="CELL DIVISION CYCLE 20 CDC20 FIZZY -RELATED"/>
    <property type="match status" value="1"/>
</dbReference>
<dbReference type="InterPro" id="IPR001680">
    <property type="entry name" value="WD40_rpt"/>
</dbReference>
<dbReference type="CDD" id="cd00200">
    <property type="entry name" value="WD40"/>
    <property type="match status" value="1"/>
</dbReference>
<dbReference type="InterPro" id="IPR019775">
    <property type="entry name" value="WD40_repeat_CS"/>
</dbReference>
<feature type="domain" description="CDC20/Fizzy WD40" evidence="10">
    <location>
        <begin position="127"/>
        <end position="419"/>
    </location>
</feature>
<evidence type="ECO:0000313" key="13">
    <source>
        <dbReference type="EMBL" id="KAJ4764760.1"/>
    </source>
</evidence>
<keyword evidence="5" id="KW-0498">Mitosis</keyword>
<dbReference type="AlphaFoldDB" id="A0AAV8AGQ1"/>
<evidence type="ECO:0000313" key="14">
    <source>
        <dbReference type="Proteomes" id="UP001140206"/>
    </source>
</evidence>
<protein>
    <recommendedName>
        <fullName evidence="10">CDC20/Fizzy WD40 domain-containing protein</fullName>
    </recommendedName>
</protein>
<dbReference type="InterPro" id="IPR020472">
    <property type="entry name" value="WD40_PAC1"/>
</dbReference>
<evidence type="ECO:0000256" key="3">
    <source>
        <dbReference type="ARBA" id="ARBA00022618"/>
    </source>
</evidence>
<dbReference type="PANTHER" id="PTHR19918:SF8">
    <property type="entry name" value="FI02843P"/>
    <property type="match status" value="1"/>
</dbReference>
<feature type="repeat" description="WD" evidence="8">
    <location>
        <begin position="173"/>
        <end position="214"/>
    </location>
</feature>
<dbReference type="PRINTS" id="PR00320">
    <property type="entry name" value="GPROTEINBRPT"/>
</dbReference>
<dbReference type="PROSITE" id="PS50082">
    <property type="entry name" value="WD_REPEATS_2"/>
    <property type="match status" value="3"/>
</dbReference>
<dbReference type="GO" id="GO:0010997">
    <property type="term" value="F:anaphase-promoting complex binding"/>
    <property type="evidence" value="ECO:0007669"/>
    <property type="project" value="InterPro"/>
</dbReference>
<dbReference type="InterPro" id="IPR056150">
    <property type="entry name" value="WD40_CDC20-Fz"/>
</dbReference>
<dbReference type="Gene3D" id="2.130.10.10">
    <property type="entry name" value="YVTN repeat-like/Quinoprotein amine dehydrogenase"/>
    <property type="match status" value="1"/>
</dbReference>
<evidence type="ECO:0000256" key="8">
    <source>
        <dbReference type="PROSITE-ProRule" id="PRU00221"/>
    </source>
</evidence>
<comment type="function">
    <text evidence="7">Component of the anaphase promoting complex/cyclosome (APC/C), a cell cycle-regulated E3 ubiquitin-protein ligase complex that controls progression through mitosis and the G1 phase of the cell cycle.</text>
</comment>
<feature type="repeat" description="WD" evidence="8">
    <location>
        <begin position="388"/>
        <end position="429"/>
    </location>
</feature>
<evidence type="ECO:0000256" key="4">
    <source>
        <dbReference type="ARBA" id="ARBA00022737"/>
    </source>
</evidence>
<dbReference type="InterPro" id="IPR011047">
    <property type="entry name" value="Quinoprotein_ADH-like_sf"/>
</dbReference>
<reference evidence="11" key="1">
    <citation type="submission" date="2022-08" db="EMBL/GenBank/DDBJ databases">
        <authorList>
            <person name="Marques A."/>
        </authorList>
    </citation>
    <scope>NUCLEOTIDE SEQUENCE</scope>
    <source>
        <strain evidence="11">RhyPub2mFocal</strain>
        <tissue evidence="11">Leaves</tissue>
    </source>
</reference>
<evidence type="ECO:0000256" key="5">
    <source>
        <dbReference type="ARBA" id="ARBA00022776"/>
    </source>
</evidence>
<dbReference type="GO" id="GO:0005680">
    <property type="term" value="C:anaphase-promoting complex"/>
    <property type="evidence" value="ECO:0007669"/>
    <property type="project" value="TreeGrafter"/>
</dbReference>
<evidence type="ECO:0000256" key="9">
    <source>
        <dbReference type="SAM" id="MobiDB-lite"/>
    </source>
</evidence>
<dbReference type="Proteomes" id="UP001140206">
    <property type="component" value="Chromosome 4"/>
</dbReference>
<evidence type="ECO:0000313" key="12">
    <source>
        <dbReference type="EMBL" id="KAJ4764757.1"/>
    </source>
</evidence>
<comment type="caution">
    <text evidence="11">The sequence shown here is derived from an EMBL/GenBank/DDBJ whole genome shotgun (WGS) entry which is preliminary data.</text>
</comment>
<dbReference type="GO" id="GO:0031145">
    <property type="term" value="P:anaphase-promoting complex-dependent catabolic process"/>
    <property type="evidence" value="ECO:0007669"/>
    <property type="project" value="TreeGrafter"/>
</dbReference>
<dbReference type="GO" id="GO:0051301">
    <property type="term" value="P:cell division"/>
    <property type="evidence" value="ECO:0007669"/>
    <property type="project" value="UniProtKB-KW"/>
</dbReference>